<dbReference type="AlphaFoldDB" id="A0A2V0QCS5"/>
<comment type="caution">
    <text evidence="1">The sequence shown here is derived from an EMBL/GenBank/DDBJ whole genome shotgun (WGS) entry which is preliminary data.</text>
</comment>
<name>A0A2V0QCS5_PSESF</name>
<dbReference type="EMBL" id="BGJZ01000201">
    <property type="protein sequence ID" value="GBH10829.1"/>
    <property type="molecule type" value="Genomic_DNA"/>
</dbReference>
<sequence>MNKPCAAAVLHRQTRLGFRLRLLTALLHDVGCTGQVKATQLTGSLIAVPGKRQLGKNIQPASDAPKLIGKLEHSPPTLAVALLMNTGNDLTAQALQQGLERLTDDVDIGASLPFFKRRPKDLLTFLARQLIKKIIETRYRVCLGQHQVNRNINVQLAKDLVQTNTYLSSDFLQTLVQAIKKNIHRQCHQHTAERLRSQTSL</sequence>
<proteinExistence type="predicted"/>
<reference evidence="1 2" key="1">
    <citation type="submission" date="2018-04" db="EMBL/GenBank/DDBJ databases">
        <title>Draft genome sequence of Pseudomonas syringae pv. actinidiae biovar 1 strains isolated from kiwifruit in Kagawa prefecture.</title>
        <authorList>
            <person name="Tabuchi M."/>
            <person name="Saito M."/>
            <person name="Fujiwara S."/>
            <person name="Sasa N."/>
            <person name="Akimitsu K."/>
            <person name="Gomi K."/>
            <person name="Konishi-Sugita S."/>
            <person name="Hamano K."/>
            <person name="Kataoka I."/>
        </authorList>
    </citation>
    <scope>NUCLEOTIDE SEQUENCE [LARGE SCALE GENOMIC DNA]</scope>
    <source>
        <strain evidence="1 2">MAFF212206</strain>
    </source>
</reference>
<organism evidence="1 2">
    <name type="scientific">Pseudomonas syringae pv. actinidiae</name>
    <dbReference type="NCBI Taxonomy" id="103796"/>
    <lineage>
        <taxon>Bacteria</taxon>
        <taxon>Pseudomonadati</taxon>
        <taxon>Pseudomonadota</taxon>
        <taxon>Gammaproteobacteria</taxon>
        <taxon>Pseudomonadales</taxon>
        <taxon>Pseudomonadaceae</taxon>
        <taxon>Pseudomonas</taxon>
        <taxon>Pseudomonas syringae</taxon>
    </lineage>
</organism>
<protein>
    <submittedName>
        <fullName evidence="1">Replication fork clamp-binding protein CrfC</fullName>
    </submittedName>
</protein>
<evidence type="ECO:0000313" key="1">
    <source>
        <dbReference type="EMBL" id="GBH10829.1"/>
    </source>
</evidence>
<accession>A0A2V0QCS5</accession>
<gene>
    <name evidence="1" type="ORF">KPSA1_04254</name>
</gene>
<evidence type="ECO:0000313" key="2">
    <source>
        <dbReference type="Proteomes" id="UP000247480"/>
    </source>
</evidence>
<dbReference type="Proteomes" id="UP000247480">
    <property type="component" value="Unassembled WGS sequence"/>
</dbReference>